<feature type="region of interest" description="Disordered" evidence="18">
    <location>
        <begin position="123"/>
        <end position="322"/>
    </location>
</feature>
<dbReference type="InterPro" id="IPR001841">
    <property type="entry name" value="Znf_RING"/>
</dbReference>
<evidence type="ECO:0000256" key="9">
    <source>
        <dbReference type="ARBA" id="ARBA00022723"/>
    </source>
</evidence>
<keyword evidence="14" id="KW-0472">Membrane</keyword>
<keyword evidence="13" id="KW-0862">Zinc</keyword>
<evidence type="ECO:0000256" key="18">
    <source>
        <dbReference type="SAM" id="MobiDB-lite"/>
    </source>
</evidence>
<protein>
    <recommendedName>
        <fullName evidence="6">RING-type E3 ubiquitin transferase</fullName>
        <ecNumber evidence="6">2.3.2.27</ecNumber>
    </recommendedName>
</protein>
<keyword evidence="22" id="KW-1185">Reference proteome</keyword>
<dbReference type="Pfam" id="PF13639">
    <property type="entry name" value="zf-RING_2"/>
    <property type="match status" value="1"/>
</dbReference>
<evidence type="ECO:0000256" key="14">
    <source>
        <dbReference type="ARBA" id="ARBA00023136"/>
    </source>
</evidence>
<feature type="region of interest" description="Disordered" evidence="18">
    <location>
        <begin position="444"/>
        <end position="475"/>
    </location>
</feature>
<dbReference type="GO" id="GO:0016020">
    <property type="term" value="C:membrane"/>
    <property type="evidence" value="ECO:0007669"/>
    <property type="project" value="UniProtKB-SubCell"/>
</dbReference>
<feature type="compositionally biased region" description="Polar residues" evidence="18">
    <location>
        <begin position="126"/>
        <end position="147"/>
    </location>
</feature>
<feature type="compositionally biased region" description="Polar residues" evidence="18">
    <location>
        <begin position="450"/>
        <end position="463"/>
    </location>
</feature>
<dbReference type="GO" id="GO:0043161">
    <property type="term" value="P:proteasome-mediated ubiquitin-dependent protein catabolic process"/>
    <property type="evidence" value="ECO:0007669"/>
    <property type="project" value="TreeGrafter"/>
</dbReference>
<comment type="catalytic activity">
    <reaction evidence="1">
        <text>S-ubiquitinyl-[E2 ubiquitin-conjugating enzyme]-L-cysteine + [acceptor protein]-L-lysine = [E2 ubiquitin-conjugating enzyme]-L-cysteine + N(6)-ubiquitinyl-[acceptor protein]-L-lysine.</text>
        <dbReference type="EC" id="2.3.2.27"/>
    </reaction>
</comment>
<comment type="pathway">
    <text evidence="5">Protein modification; protein ubiquitination.</text>
</comment>
<dbReference type="InterPro" id="IPR000306">
    <property type="entry name" value="Znf_FYVE"/>
</dbReference>
<evidence type="ECO:0000313" key="22">
    <source>
        <dbReference type="Proteomes" id="UP000042958"/>
    </source>
</evidence>
<evidence type="ECO:0000256" key="10">
    <source>
        <dbReference type="ARBA" id="ARBA00022753"/>
    </source>
</evidence>
<dbReference type="AlphaFoldDB" id="A0A0F7TEZ1"/>
<dbReference type="EC" id="2.3.2.27" evidence="6"/>
<keyword evidence="9" id="KW-0479">Metal-binding</keyword>
<dbReference type="Gene3D" id="3.30.40.10">
    <property type="entry name" value="Zinc/RING finger domain, C3HC4 (zinc finger)"/>
    <property type="match status" value="2"/>
</dbReference>
<dbReference type="PANTHER" id="PTHR46661:SF4">
    <property type="entry name" value="RING-TYPE DOMAIN-CONTAINING PROTEIN"/>
    <property type="match status" value="1"/>
</dbReference>
<keyword evidence="10" id="KW-0967">Endosome</keyword>
<evidence type="ECO:0000259" key="20">
    <source>
        <dbReference type="PROSITE" id="PS50178"/>
    </source>
</evidence>
<dbReference type="Pfam" id="PF01363">
    <property type="entry name" value="FYVE"/>
    <property type="match status" value="1"/>
</dbReference>
<dbReference type="InterPro" id="IPR013083">
    <property type="entry name" value="Znf_RING/FYVE/PHD"/>
</dbReference>
<dbReference type="Proteomes" id="UP000042958">
    <property type="component" value="Unassembled WGS sequence"/>
</dbReference>
<feature type="region of interest" description="Disordered" evidence="18">
    <location>
        <begin position="72"/>
        <end position="93"/>
    </location>
</feature>
<evidence type="ECO:0000256" key="7">
    <source>
        <dbReference type="ARBA" id="ARBA00022679"/>
    </source>
</evidence>
<evidence type="ECO:0000259" key="19">
    <source>
        <dbReference type="PROSITE" id="PS50089"/>
    </source>
</evidence>
<dbReference type="InterPro" id="IPR051878">
    <property type="entry name" value="ZNRF_ubiq-protein_ligase"/>
</dbReference>
<dbReference type="SMART" id="SM00064">
    <property type="entry name" value="FYVE"/>
    <property type="match status" value="1"/>
</dbReference>
<evidence type="ECO:0000256" key="8">
    <source>
        <dbReference type="ARBA" id="ARBA00022707"/>
    </source>
</evidence>
<evidence type="ECO:0000256" key="16">
    <source>
        <dbReference type="ARBA" id="ARBA00023288"/>
    </source>
</evidence>
<keyword evidence="7" id="KW-0808">Transferase</keyword>
<feature type="domain" description="RING-type" evidence="19">
    <location>
        <begin position="687"/>
        <end position="728"/>
    </location>
</feature>
<proteinExistence type="predicted"/>
<keyword evidence="15" id="KW-0458">Lysosome</keyword>
<feature type="compositionally biased region" description="Basic and acidic residues" evidence="18">
    <location>
        <begin position="149"/>
        <end position="161"/>
    </location>
</feature>
<dbReference type="GO" id="GO:0061630">
    <property type="term" value="F:ubiquitin protein ligase activity"/>
    <property type="evidence" value="ECO:0007669"/>
    <property type="project" value="UniProtKB-EC"/>
</dbReference>
<dbReference type="InterPro" id="IPR017455">
    <property type="entry name" value="Znf_FYVE-rel"/>
</dbReference>
<keyword evidence="16" id="KW-0449">Lipoprotein</keyword>
<reference evidence="22" key="1">
    <citation type="journal article" date="2015" name="Genome Announc.">
        <title>Draft genome sequence of the fungus Penicillium brasilianum MG11.</title>
        <authorList>
            <person name="Horn F."/>
            <person name="Linde J."/>
            <person name="Mattern D.J."/>
            <person name="Walther G."/>
            <person name="Guthke R."/>
            <person name="Brakhage A.A."/>
            <person name="Valiante V."/>
        </authorList>
    </citation>
    <scope>NUCLEOTIDE SEQUENCE [LARGE SCALE GENOMIC DNA]</scope>
    <source>
        <strain evidence="22">MG11</strain>
    </source>
</reference>
<dbReference type="EMBL" id="CDHK01000001">
    <property type="protein sequence ID" value="CEJ55050.1"/>
    <property type="molecule type" value="Genomic_DNA"/>
</dbReference>
<dbReference type="GO" id="GO:0070936">
    <property type="term" value="P:protein K48-linked ubiquitination"/>
    <property type="evidence" value="ECO:0007669"/>
    <property type="project" value="TreeGrafter"/>
</dbReference>
<feature type="region of interest" description="Disordered" evidence="18">
    <location>
        <begin position="502"/>
        <end position="578"/>
    </location>
</feature>
<evidence type="ECO:0000256" key="12">
    <source>
        <dbReference type="ARBA" id="ARBA00022786"/>
    </source>
</evidence>
<organism evidence="21 22">
    <name type="scientific">Penicillium brasilianum</name>
    <dbReference type="NCBI Taxonomy" id="104259"/>
    <lineage>
        <taxon>Eukaryota</taxon>
        <taxon>Fungi</taxon>
        <taxon>Dikarya</taxon>
        <taxon>Ascomycota</taxon>
        <taxon>Pezizomycotina</taxon>
        <taxon>Eurotiomycetes</taxon>
        <taxon>Eurotiomycetidae</taxon>
        <taxon>Eurotiales</taxon>
        <taxon>Aspergillaceae</taxon>
        <taxon>Penicillium</taxon>
    </lineage>
</organism>
<feature type="compositionally biased region" description="Polar residues" evidence="18">
    <location>
        <begin position="290"/>
        <end position="310"/>
    </location>
</feature>
<dbReference type="PROSITE" id="PS50089">
    <property type="entry name" value="ZF_RING_2"/>
    <property type="match status" value="1"/>
</dbReference>
<evidence type="ECO:0000256" key="2">
    <source>
        <dbReference type="ARBA" id="ARBA00004170"/>
    </source>
</evidence>
<sequence length="729" mass="78010">MSGSSTPSSDTSMTGQVPSEEEAIASAGIADVSIVDNENVNPPAGRPIDAQAVPTPISPESDFLLGFAEASSNNYIPPQDRKRRLTSNSDASRLQRTCSGGAIRPEASAMAALPHRSVSMVVPASRGTSSRAPGSSYATAIDITSSPPDDGRYSAIDRADTGHGPYAEGSSFGGSSNHVHVGENEAHPSRVSSRWQPDPTPGASSHISLSSGSSSVSRTHEGPSDRPGYQTWHPGSAPGGDGDALANSKNTGRRRLIWDFPPRRSSQGSSGSARRSSIEENSHPGLAVQHATSRFLNRAPATSRSTTVSIPGTEGDIYRTHTRANTLNSSGFTDNGERTIESFGWRPERRAVDRTSSEGWVFSASSGEASRSRADNADERYGRYPEYQEVDMPRWQPDAEVTSCPICGTVFSFWYRKHHCRKCGRVVCASCSPHSIVIPRQFIVRPPDTPTSQSESSPASQTPVVDLTGDDPDPFNSSINPALGGGEKVRLCNPCVPDPNPNPLGYGSPRGHGHRSTHSLTSSMGQNNSRGAIAPSRQERRTVGANDRPAGLQGLGRPARRSISGTMDSFSPSTGDRSRMAGTTFAVDLSAAATPPPRPQVSEEDLCPVCGRQFPALSNEHTQDAREGHIRECIAGYGASPVHAEPEHVDLRQPPPSLRPSPATARMLPFTATEKDCLAEEGTVAECQICFEEYEVGQSLARLNCFCKFHKACILDWFSRRMTCPTHQG</sequence>
<evidence type="ECO:0000256" key="13">
    <source>
        <dbReference type="ARBA" id="ARBA00022833"/>
    </source>
</evidence>
<evidence type="ECO:0000256" key="17">
    <source>
        <dbReference type="PROSITE-ProRule" id="PRU00175"/>
    </source>
</evidence>
<evidence type="ECO:0000256" key="1">
    <source>
        <dbReference type="ARBA" id="ARBA00000900"/>
    </source>
</evidence>
<dbReference type="CDD" id="cd16489">
    <property type="entry name" value="mRING-CH-C4HC2H_ZNRF"/>
    <property type="match status" value="1"/>
</dbReference>
<dbReference type="GO" id="GO:0008270">
    <property type="term" value="F:zinc ion binding"/>
    <property type="evidence" value="ECO:0007669"/>
    <property type="project" value="UniProtKB-KW"/>
</dbReference>
<dbReference type="PROSITE" id="PS50178">
    <property type="entry name" value="ZF_FYVE"/>
    <property type="match status" value="1"/>
</dbReference>
<feature type="region of interest" description="Disordered" evidence="18">
    <location>
        <begin position="1"/>
        <end position="55"/>
    </location>
</feature>
<evidence type="ECO:0000256" key="4">
    <source>
        <dbReference type="ARBA" id="ARBA00004371"/>
    </source>
</evidence>
<keyword evidence="12" id="KW-0833">Ubl conjugation pathway</keyword>
<evidence type="ECO:0000313" key="21">
    <source>
        <dbReference type="EMBL" id="CEJ55050.1"/>
    </source>
</evidence>
<evidence type="ECO:0000256" key="15">
    <source>
        <dbReference type="ARBA" id="ARBA00023228"/>
    </source>
</evidence>
<feature type="compositionally biased region" description="Polar residues" evidence="18">
    <location>
        <begin position="518"/>
        <end position="530"/>
    </location>
</feature>
<gene>
    <name evidence="21" type="ORF">PMG11_01328</name>
</gene>
<dbReference type="SUPFAM" id="SSF57850">
    <property type="entry name" value="RING/U-box"/>
    <property type="match status" value="1"/>
</dbReference>
<feature type="domain" description="FYVE-type" evidence="20">
    <location>
        <begin position="398"/>
        <end position="500"/>
    </location>
</feature>
<dbReference type="SMART" id="SM00184">
    <property type="entry name" value="RING"/>
    <property type="match status" value="2"/>
</dbReference>
<evidence type="ECO:0000256" key="6">
    <source>
        <dbReference type="ARBA" id="ARBA00012483"/>
    </source>
</evidence>
<keyword evidence="11 17" id="KW-0863">Zinc-finger</keyword>
<dbReference type="SUPFAM" id="SSF57903">
    <property type="entry name" value="FYVE/PHD zinc finger"/>
    <property type="match status" value="1"/>
</dbReference>
<feature type="compositionally biased region" description="Low complexity" evidence="18">
    <location>
        <begin position="204"/>
        <end position="217"/>
    </location>
</feature>
<dbReference type="OrthoDB" id="660555at2759"/>
<dbReference type="PANTHER" id="PTHR46661">
    <property type="entry name" value="E3 UBIQUITIN-PROTEIN LIGASE ZNRF1-LIKE PROTEIN"/>
    <property type="match status" value="1"/>
</dbReference>
<dbReference type="InterPro" id="IPR011011">
    <property type="entry name" value="Znf_FYVE_PHD"/>
</dbReference>
<dbReference type="STRING" id="104259.A0A0F7TEZ1"/>
<comment type="subcellular location">
    <subcellularLocation>
        <location evidence="3">Endosome</location>
    </subcellularLocation>
    <subcellularLocation>
        <location evidence="4">Lysosome</location>
    </subcellularLocation>
    <subcellularLocation>
        <location evidence="2">Membrane</location>
        <topology evidence="2">Peripheral membrane protein</topology>
    </subcellularLocation>
</comment>
<evidence type="ECO:0000256" key="11">
    <source>
        <dbReference type="ARBA" id="ARBA00022771"/>
    </source>
</evidence>
<feature type="compositionally biased region" description="Low complexity" evidence="18">
    <location>
        <begin position="263"/>
        <end position="275"/>
    </location>
</feature>
<feature type="compositionally biased region" description="Polar residues" evidence="18">
    <location>
        <begin position="563"/>
        <end position="575"/>
    </location>
</feature>
<keyword evidence="8" id="KW-0519">Myristate</keyword>
<evidence type="ECO:0000256" key="3">
    <source>
        <dbReference type="ARBA" id="ARBA00004177"/>
    </source>
</evidence>
<dbReference type="GO" id="GO:0005768">
    <property type="term" value="C:endosome"/>
    <property type="evidence" value="ECO:0007669"/>
    <property type="project" value="UniProtKB-SubCell"/>
</dbReference>
<name>A0A0F7TEZ1_PENBI</name>
<evidence type="ECO:0000256" key="5">
    <source>
        <dbReference type="ARBA" id="ARBA00004906"/>
    </source>
</evidence>
<feature type="compositionally biased region" description="Low complexity" evidence="18">
    <location>
        <begin position="1"/>
        <end position="15"/>
    </location>
</feature>
<accession>A0A0F7TEZ1</accession>